<evidence type="ECO:0000313" key="14">
    <source>
        <dbReference type="EMBL" id="QHI14656.1"/>
    </source>
</evidence>
<keyword evidence="6 10" id="KW-1133">Transmembrane helix</keyword>
<proteinExistence type="inferred from homology"/>
<dbReference type="Pfam" id="PF01545">
    <property type="entry name" value="Cation_efflux"/>
    <property type="match status" value="1"/>
</dbReference>
<dbReference type="Proteomes" id="UP000463868">
    <property type="component" value="Chromosome"/>
</dbReference>
<keyword evidence="7" id="KW-0406">Ion transport</keyword>
<dbReference type="RefSeq" id="WP_023187984.1">
    <property type="nucleotide sequence ID" value="NZ_BKQF01000006.1"/>
</dbReference>
<evidence type="ECO:0000256" key="3">
    <source>
        <dbReference type="ARBA" id="ARBA00022448"/>
    </source>
</evidence>
<dbReference type="InterPro" id="IPR027469">
    <property type="entry name" value="Cation_efflux_TMD_sf"/>
</dbReference>
<evidence type="ECO:0000259" key="11">
    <source>
        <dbReference type="Pfam" id="PF01545"/>
    </source>
</evidence>
<dbReference type="InterPro" id="IPR002524">
    <property type="entry name" value="Cation_efflux"/>
</dbReference>
<dbReference type="GO" id="GO:0005886">
    <property type="term" value="C:plasma membrane"/>
    <property type="evidence" value="ECO:0007669"/>
    <property type="project" value="TreeGrafter"/>
</dbReference>
<evidence type="ECO:0000256" key="1">
    <source>
        <dbReference type="ARBA" id="ARBA00004141"/>
    </source>
</evidence>
<dbReference type="InterPro" id="IPR036837">
    <property type="entry name" value="Cation_efflux_CTD_sf"/>
</dbReference>
<feature type="domain" description="Cation efflux protein transmembrane" evidence="11">
    <location>
        <begin position="68"/>
        <end position="261"/>
    </location>
</feature>
<accession>A0A2K8Q0C0</accession>
<feature type="transmembrane region" description="Helical" evidence="10">
    <location>
        <begin position="170"/>
        <end position="192"/>
    </location>
</feature>
<feature type="transmembrane region" description="Helical" evidence="10">
    <location>
        <begin position="204"/>
        <end position="229"/>
    </location>
</feature>
<evidence type="ECO:0000256" key="7">
    <source>
        <dbReference type="ARBA" id="ARBA00023065"/>
    </source>
</evidence>
<evidence type="ECO:0000256" key="10">
    <source>
        <dbReference type="SAM" id="Phobius"/>
    </source>
</evidence>
<dbReference type="InterPro" id="IPR050681">
    <property type="entry name" value="CDF/SLC30A"/>
</dbReference>
<feature type="compositionally biased region" description="Basic residues" evidence="9">
    <location>
        <begin position="24"/>
        <end position="47"/>
    </location>
</feature>
<dbReference type="InterPro" id="IPR027470">
    <property type="entry name" value="Cation_efflux_CTD"/>
</dbReference>
<dbReference type="PANTHER" id="PTHR11562">
    <property type="entry name" value="CATION EFFLUX PROTEIN/ ZINC TRANSPORTER"/>
    <property type="match status" value="1"/>
</dbReference>
<dbReference type="AlphaFoldDB" id="A0A2K8Q0C0"/>
<feature type="compositionally biased region" description="Basic and acidic residues" evidence="9">
    <location>
        <begin position="1"/>
        <end position="23"/>
    </location>
</feature>
<dbReference type="GO" id="GO:0005385">
    <property type="term" value="F:zinc ion transmembrane transporter activity"/>
    <property type="evidence" value="ECO:0007669"/>
    <property type="project" value="TreeGrafter"/>
</dbReference>
<organism evidence="13 15">
    <name type="scientific">Acinetobacter haemolyticus</name>
    <dbReference type="NCBI Taxonomy" id="29430"/>
    <lineage>
        <taxon>Bacteria</taxon>
        <taxon>Pseudomonadati</taxon>
        <taxon>Pseudomonadota</taxon>
        <taxon>Gammaproteobacteria</taxon>
        <taxon>Moraxellales</taxon>
        <taxon>Moraxellaceae</taxon>
        <taxon>Acinetobacter</taxon>
    </lineage>
</organism>
<dbReference type="Proteomes" id="UP000451048">
    <property type="component" value="Unassembled WGS sequence"/>
</dbReference>
<comment type="similarity">
    <text evidence="2">Belongs to the cation diffusion facilitator (CDF) transporter (TC 2.A.4) family. SLC30A subfamily.</text>
</comment>
<reference evidence="13 15" key="2">
    <citation type="submission" date="2019-12" db="EMBL/GenBank/DDBJ databases">
        <title>Acinetobacter haemolyticus comparative genomics.</title>
        <authorList>
            <person name="Castro-Jaimes S."/>
            <person name="Bello-Lopez E."/>
            <person name="Velazquez-Acosta C."/>
            <person name="Volkow-Fernandez P."/>
            <person name="Lozano-Zarain P."/>
            <person name="Castillo Ramirez S."/>
            <person name="Cevallos M.A."/>
        </authorList>
    </citation>
    <scope>NUCLEOTIDE SEQUENCE [LARGE SCALE GENOMIC DNA]</scope>
    <source>
        <strain evidence="13 15">AN10</strain>
    </source>
</reference>
<evidence type="ECO:0000313" key="16">
    <source>
        <dbReference type="Proteomes" id="UP000463868"/>
    </source>
</evidence>
<dbReference type="SUPFAM" id="SSF160240">
    <property type="entry name" value="Cation efflux protein cytoplasmic domain-like"/>
    <property type="match status" value="1"/>
</dbReference>
<feature type="transmembrane region" description="Helical" evidence="10">
    <location>
        <begin position="235"/>
        <end position="253"/>
    </location>
</feature>
<dbReference type="InterPro" id="IPR058533">
    <property type="entry name" value="Cation_efflux_TM"/>
</dbReference>
<dbReference type="Gene3D" id="3.30.70.1350">
    <property type="entry name" value="Cation efflux protein, cytoplasmic domain"/>
    <property type="match status" value="1"/>
</dbReference>
<evidence type="ECO:0000256" key="8">
    <source>
        <dbReference type="ARBA" id="ARBA00023136"/>
    </source>
</evidence>
<evidence type="ECO:0000313" key="15">
    <source>
        <dbReference type="Proteomes" id="UP000451048"/>
    </source>
</evidence>
<comment type="subcellular location">
    <subcellularLocation>
        <location evidence="1">Membrane</location>
        <topology evidence="1">Multi-pass membrane protein</topology>
    </subcellularLocation>
</comment>
<evidence type="ECO:0000256" key="9">
    <source>
        <dbReference type="SAM" id="MobiDB-lite"/>
    </source>
</evidence>
<feature type="transmembrane region" description="Helical" evidence="10">
    <location>
        <begin position="138"/>
        <end position="158"/>
    </location>
</feature>
<dbReference type="PANTHER" id="PTHR11562:SF17">
    <property type="entry name" value="RE54080P-RELATED"/>
    <property type="match status" value="1"/>
</dbReference>
<evidence type="ECO:0000259" key="12">
    <source>
        <dbReference type="Pfam" id="PF16916"/>
    </source>
</evidence>
<evidence type="ECO:0000256" key="4">
    <source>
        <dbReference type="ARBA" id="ARBA00022692"/>
    </source>
</evidence>
<keyword evidence="4 10" id="KW-0812">Transmembrane</keyword>
<feature type="compositionally biased region" description="Basic and acidic residues" evidence="9">
    <location>
        <begin position="48"/>
        <end position="60"/>
    </location>
</feature>
<feature type="domain" description="Cation efflux protein cytoplasmic" evidence="12">
    <location>
        <begin position="265"/>
        <end position="340"/>
    </location>
</feature>
<name>A0A2K8Q0C0_ACIHA</name>
<sequence length="363" mass="40388">MSSHNHTQDHKHNHSEHDHNHDHSGHKHSHGNTHKHNHDHSGHHHGHGGHDHDHDHDHSHIPSNKKILTISFLLITIFMVVEFIGGFITNSLALISDAGHMLSDSVALGIALAAVFIGQKQITKNKTYGYQRFEILAAALNGITLVGIALYIFIEAILRFQQPQHIEVQGMLIVASIGLLINIIVAVMIFKGSDTEHDLNMRGAYLHVLSDLLGSIGAIAAALCIYFFGWAWADTLASVLVAILVLRSGYSVVVKASHVLMQGTPEKFDLAEIKETILQGQRIQGVHDLHIWSLTSKRYILSCHIVVSEEMSMQEVQILLHDLENVIQNLGIEHVTIQAETSLNNHDDIHHCIIENIPKDSEH</sequence>
<feature type="transmembrane region" description="Helical" evidence="10">
    <location>
        <begin position="67"/>
        <end position="88"/>
    </location>
</feature>
<dbReference type="SUPFAM" id="SSF161111">
    <property type="entry name" value="Cation efflux protein transmembrane domain-like"/>
    <property type="match status" value="1"/>
</dbReference>
<evidence type="ECO:0000313" key="13">
    <source>
        <dbReference type="EMBL" id="NAR73166.1"/>
    </source>
</evidence>
<keyword evidence="5" id="KW-0862">Zinc</keyword>
<dbReference type="Gene3D" id="1.20.1510.10">
    <property type="entry name" value="Cation efflux protein transmembrane domain"/>
    <property type="match status" value="1"/>
</dbReference>
<dbReference type="Pfam" id="PF16916">
    <property type="entry name" value="ZT_dimer"/>
    <property type="match status" value="1"/>
</dbReference>
<gene>
    <name evidence="14" type="ORF">AhaeAN43_15505</name>
    <name evidence="13" type="ORF">GPS52_06590</name>
</gene>
<reference evidence="14 16" key="1">
    <citation type="submission" date="2018-08" db="EMBL/GenBank/DDBJ databases">
        <title>Analysis of the genomic diversity of Mexican Acinetobacter haemolyticus clinical isolates.</title>
        <authorList>
            <person name="Castro-Jaimes S."/>
            <person name="Cevallos M.A."/>
        </authorList>
    </citation>
    <scope>NUCLEOTIDE SEQUENCE [LARGE SCALE GENOMIC DNA]</scope>
    <source>
        <strain evidence="14 16">AN43</strain>
    </source>
</reference>
<protein>
    <submittedName>
        <fullName evidence="13">Cation diffusion facilitator family transporter</fullName>
    </submittedName>
</protein>
<evidence type="ECO:0000256" key="2">
    <source>
        <dbReference type="ARBA" id="ARBA00008873"/>
    </source>
</evidence>
<keyword evidence="8 10" id="KW-0472">Membrane</keyword>
<feature type="region of interest" description="Disordered" evidence="9">
    <location>
        <begin position="1"/>
        <end position="60"/>
    </location>
</feature>
<dbReference type="NCBIfam" id="TIGR01297">
    <property type="entry name" value="CDF"/>
    <property type="match status" value="1"/>
</dbReference>
<keyword evidence="3" id="KW-0813">Transport</keyword>
<evidence type="ECO:0000256" key="6">
    <source>
        <dbReference type="ARBA" id="ARBA00022989"/>
    </source>
</evidence>
<keyword evidence="5" id="KW-0864">Zinc transport</keyword>
<feature type="transmembrane region" description="Helical" evidence="10">
    <location>
        <begin position="100"/>
        <end position="117"/>
    </location>
</feature>
<dbReference type="EMBL" id="CP031976">
    <property type="protein sequence ID" value="QHI14656.1"/>
    <property type="molecule type" value="Genomic_DNA"/>
</dbReference>
<evidence type="ECO:0000256" key="5">
    <source>
        <dbReference type="ARBA" id="ARBA00022906"/>
    </source>
</evidence>
<dbReference type="EMBL" id="WTTO01000013">
    <property type="protein sequence ID" value="NAR73166.1"/>
    <property type="molecule type" value="Genomic_DNA"/>
</dbReference>